<dbReference type="SUPFAM" id="SSF56784">
    <property type="entry name" value="HAD-like"/>
    <property type="match status" value="1"/>
</dbReference>
<dbReference type="InterPro" id="IPR023214">
    <property type="entry name" value="HAD_sf"/>
</dbReference>
<dbReference type="GO" id="GO:0005634">
    <property type="term" value="C:nucleus"/>
    <property type="evidence" value="ECO:0007669"/>
    <property type="project" value="TreeGrafter"/>
</dbReference>
<protein>
    <recommendedName>
        <fullName evidence="2">Reg-2-like protein</fullName>
    </recommendedName>
</protein>
<dbReference type="PANTHER" id="PTHR46191:SF2">
    <property type="entry name" value="HALOACID DEHALOGENASE-LIKE HYDROLASE DOMAIN-CONTAINING PROTEIN 3"/>
    <property type="match status" value="1"/>
</dbReference>
<organism evidence="1">
    <name type="scientific">Phlebotomus kandelakii</name>
    <dbReference type="NCBI Taxonomy" id="1109342"/>
    <lineage>
        <taxon>Eukaryota</taxon>
        <taxon>Metazoa</taxon>
        <taxon>Ecdysozoa</taxon>
        <taxon>Arthropoda</taxon>
        <taxon>Hexapoda</taxon>
        <taxon>Insecta</taxon>
        <taxon>Pterygota</taxon>
        <taxon>Neoptera</taxon>
        <taxon>Endopterygota</taxon>
        <taxon>Diptera</taxon>
        <taxon>Nematocera</taxon>
        <taxon>Psychodoidea</taxon>
        <taxon>Psychodidae</taxon>
        <taxon>Phlebotomus</taxon>
        <taxon>Larroussius</taxon>
    </lineage>
</organism>
<accession>A0A6B2E710</accession>
<dbReference type="PANTHER" id="PTHR46191">
    <property type="match status" value="1"/>
</dbReference>
<dbReference type="InterPro" id="IPR036412">
    <property type="entry name" value="HAD-like_sf"/>
</dbReference>
<evidence type="ECO:0000313" key="1">
    <source>
        <dbReference type="EMBL" id="NBJ58046.1"/>
    </source>
</evidence>
<dbReference type="SFLD" id="SFLDG01129">
    <property type="entry name" value="C1.5:_HAD__Beta-PGM__Phosphata"/>
    <property type="match status" value="1"/>
</dbReference>
<dbReference type="Gene3D" id="3.40.50.1000">
    <property type="entry name" value="HAD superfamily/HAD-like"/>
    <property type="match status" value="1"/>
</dbReference>
<sequence length="271" mass="31172">MSLSRFRVVTFDVTDTLLQFRTSPGKQFGEVGEMLGLLGRGSDKNQLTAKYKTNWHRMNEAHPNFGLRTNIGWENWWRQLIIGSFRETGALESDEKLMRIADHVVDMFKTSTAWQHCFGSVELLNYLKLKQQIGTKGPRIKNEGAPFKIGVISNFDLRLETLLRNMKLFQYFDFVISSYEAGFTKPAPEIFIKAMEAAKFDDLQPDECLHIGNAPRNDYLGAKQVGWRSALIHEHPPKELQAKYGSEIDEKHVFPSLYELHKRITNGECEL</sequence>
<dbReference type="AlphaFoldDB" id="A0A6B2E710"/>
<dbReference type="NCBIfam" id="TIGR01549">
    <property type="entry name" value="HAD-SF-IA-v1"/>
    <property type="match status" value="1"/>
</dbReference>
<evidence type="ECO:0008006" key="2">
    <source>
        <dbReference type="Google" id="ProtNLM"/>
    </source>
</evidence>
<dbReference type="InterPro" id="IPR051828">
    <property type="entry name" value="HAD-like_hydrolase_domain"/>
</dbReference>
<proteinExistence type="predicted"/>
<dbReference type="InterPro" id="IPR011949">
    <property type="entry name" value="HAD-SF_hydro_IA_REG-2-like"/>
</dbReference>
<name>A0A6B2E710_9DIPT</name>
<dbReference type="Pfam" id="PF00702">
    <property type="entry name" value="Hydrolase"/>
    <property type="match status" value="1"/>
</dbReference>
<dbReference type="InterPro" id="IPR044924">
    <property type="entry name" value="HAD-SF_hydro_IA_REG-2-like_cap"/>
</dbReference>
<dbReference type="CDD" id="cd16415">
    <property type="entry name" value="HAD_dREG-2_like"/>
    <property type="match status" value="1"/>
</dbReference>
<dbReference type="Gene3D" id="1.10.150.720">
    <property type="entry name" value="Haloacid dehalogenase-like hydrolase"/>
    <property type="match status" value="1"/>
</dbReference>
<dbReference type="SFLD" id="SFLDS00003">
    <property type="entry name" value="Haloacid_Dehalogenase"/>
    <property type="match status" value="1"/>
</dbReference>
<dbReference type="EMBL" id="GIFK01000343">
    <property type="protein sequence ID" value="NBJ58046.1"/>
    <property type="molecule type" value="Transcribed_RNA"/>
</dbReference>
<dbReference type="NCBIfam" id="TIGR02252">
    <property type="entry name" value="DREG-2"/>
    <property type="match status" value="1"/>
</dbReference>
<reference evidence="1" key="1">
    <citation type="submission" date="2019-10" db="EMBL/GenBank/DDBJ databases">
        <title>Short sand fly seasons in Tbilisi, Georgia, hinder development of host immunity to saliva of the visceral leishmaniasis vector Phlebotomus kandelakii.</title>
        <authorList>
            <person name="Oliveira F."/>
            <person name="Giorgobiani E."/>
            <person name="Guimaraes-Costa A.B."/>
            <person name="Abdeladhim M."/>
            <person name="Oristian J."/>
            <person name="Tskhvaradze L."/>
            <person name="Tsertsvadze N."/>
            <person name="Zakalashvili M."/>
            <person name="Valenzuela J.G."/>
            <person name="Kamhawi S."/>
        </authorList>
    </citation>
    <scope>NUCLEOTIDE SEQUENCE</scope>
    <source>
        <strain evidence="1">Wild-capture in Tbilisi</strain>
        <tissue evidence="1">Salivary glands</tissue>
    </source>
</reference>
<dbReference type="InterPro" id="IPR006439">
    <property type="entry name" value="HAD-SF_hydro_IA"/>
</dbReference>